<dbReference type="Proteomes" id="UP000298030">
    <property type="component" value="Unassembled WGS sequence"/>
</dbReference>
<accession>A0A4Y7T6C4</accession>
<dbReference type="AlphaFoldDB" id="A0A4Y7T6C4"/>
<dbReference type="OrthoDB" id="2789670at2759"/>
<organism evidence="1 2">
    <name type="scientific">Coprinellus micaceus</name>
    <name type="common">Glistening ink-cap mushroom</name>
    <name type="synonym">Coprinus micaceus</name>
    <dbReference type="NCBI Taxonomy" id="71717"/>
    <lineage>
        <taxon>Eukaryota</taxon>
        <taxon>Fungi</taxon>
        <taxon>Dikarya</taxon>
        <taxon>Basidiomycota</taxon>
        <taxon>Agaricomycotina</taxon>
        <taxon>Agaricomycetes</taxon>
        <taxon>Agaricomycetidae</taxon>
        <taxon>Agaricales</taxon>
        <taxon>Agaricineae</taxon>
        <taxon>Psathyrellaceae</taxon>
        <taxon>Coprinellus</taxon>
    </lineage>
</organism>
<dbReference type="EMBL" id="QPFP01000026">
    <property type="protein sequence ID" value="TEB29675.1"/>
    <property type="molecule type" value="Genomic_DNA"/>
</dbReference>
<sequence length="75" mass="8670">MYEEQSNLLRRLKVGPERWVEHIQLFFGTNIVRATYGFEDIGKNASLIHDAEQLIQRLGVVNTPWAVECPGWATR</sequence>
<evidence type="ECO:0000313" key="1">
    <source>
        <dbReference type="EMBL" id="TEB29675.1"/>
    </source>
</evidence>
<name>A0A4Y7T6C4_COPMI</name>
<gene>
    <name evidence="1" type="ORF">FA13DRAFT_1792985</name>
</gene>
<proteinExistence type="predicted"/>
<keyword evidence="2" id="KW-1185">Reference proteome</keyword>
<protein>
    <submittedName>
        <fullName evidence="1">Uncharacterized protein</fullName>
    </submittedName>
</protein>
<reference evidence="1 2" key="1">
    <citation type="journal article" date="2019" name="Nat. Ecol. Evol.">
        <title>Megaphylogeny resolves global patterns of mushroom evolution.</title>
        <authorList>
            <person name="Varga T."/>
            <person name="Krizsan K."/>
            <person name="Foldi C."/>
            <person name="Dima B."/>
            <person name="Sanchez-Garcia M."/>
            <person name="Sanchez-Ramirez S."/>
            <person name="Szollosi G.J."/>
            <person name="Szarkandi J.G."/>
            <person name="Papp V."/>
            <person name="Albert L."/>
            <person name="Andreopoulos W."/>
            <person name="Angelini C."/>
            <person name="Antonin V."/>
            <person name="Barry K.W."/>
            <person name="Bougher N.L."/>
            <person name="Buchanan P."/>
            <person name="Buyck B."/>
            <person name="Bense V."/>
            <person name="Catcheside P."/>
            <person name="Chovatia M."/>
            <person name="Cooper J."/>
            <person name="Damon W."/>
            <person name="Desjardin D."/>
            <person name="Finy P."/>
            <person name="Geml J."/>
            <person name="Haridas S."/>
            <person name="Hughes K."/>
            <person name="Justo A."/>
            <person name="Karasinski D."/>
            <person name="Kautmanova I."/>
            <person name="Kiss B."/>
            <person name="Kocsube S."/>
            <person name="Kotiranta H."/>
            <person name="LaButti K.M."/>
            <person name="Lechner B.E."/>
            <person name="Liimatainen K."/>
            <person name="Lipzen A."/>
            <person name="Lukacs Z."/>
            <person name="Mihaltcheva S."/>
            <person name="Morgado L.N."/>
            <person name="Niskanen T."/>
            <person name="Noordeloos M.E."/>
            <person name="Ohm R.A."/>
            <person name="Ortiz-Santana B."/>
            <person name="Ovrebo C."/>
            <person name="Racz N."/>
            <person name="Riley R."/>
            <person name="Savchenko A."/>
            <person name="Shiryaev A."/>
            <person name="Soop K."/>
            <person name="Spirin V."/>
            <person name="Szebenyi C."/>
            <person name="Tomsovsky M."/>
            <person name="Tulloss R.E."/>
            <person name="Uehling J."/>
            <person name="Grigoriev I.V."/>
            <person name="Vagvolgyi C."/>
            <person name="Papp T."/>
            <person name="Martin F.M."/>
            <person name="Miettinen O."/>
            <person name="Hibbett D.S."/>
            <person name="Nagy L.G."/>
        </authorList>
    </citation>
    <scope>NUCLEOTIDE SEQUENCE [LARGE SCALE GENOMIC DNA]</scope>
    <source>
        <strain evidence="1 2">FP101781</strain>
    </source>
</reference>
<dbReference type="STRING" id="71717.A0A4Y7T6C4"/>
<comment type="caution">
    <text evidence="1">The sequence shown here is derived from an EMBL/GenBank/DDBJ whole genome shotgun (WGS) entry which is preliminary data.</text>
</comment>
<evidence type="ECO:0000313" key="2">
    <source>
        <dbReference type="Proteomes" id="UP000298030"/>
    </source>
</evidence>